<evidence type="ECO:0000256" key="2">
    <source>
        <dbReference type="ARBA" id="ARBA00022692"/>
    </source>
</evidence>
<evidence type="ECO:0000256" key="7">
    <source>
        <dbReference type="SAM" id="Phobius"/>
    </source>
</evidence>
<feature type="region of interest" description="Disordered" evidence="6">
    <location>
        <begin position="695"/>
        <end position="721"/>
    </location>
</feature>
<dbReference type="Proteomes" id="UP001630127">
    <property type="component" value="Unassembled WGS sequence"/>
</dbReference>
<comment type="caution">
    <text evidence="9">The sequence shown here is derived from an EMBL/GenBank/DDBJ whole genome shotgun (WGS) entry which is preliminary data.</text>
</comment>
<comment type="subcellular location">
    <subcellularLocation>
        <location evidence="1">Membrane</location>
        <topology evidence="1">Single-pass membrane protein</topology>
    </subcellularLocation>
</comment>
<feature type="compositionally biased region" description="Polar residues" evidence="6">
    <location>
        <begin position="476"/>
        <end position="489"/>
    </location>
</feature>
<feature type="domain" description="GTD-binding" evidence="8">
    <location>
        <begin position="583"/>
        <end position="681"/>
    </location>
</feature>
<evidence type="ECO:0000313" key="10">
    <source>
        <dbReference type="Proteomes" id="UP001630127"/>
    </source>
</evidence>
<dbReference type="AlphaFoldDB" id="A0ABD2Y304"/>
<protein>
    <recommendedName>
        <fullName evidence="8">GTD-binding domain-containing protein</fullName>
    </recommendedName>
</protein>
<evidence type="ECO:0000259" key="8">
    <source>
        <dbReference type="PROSITE" id="PS51775"/>
    </source>
</evidence>
<gene>
    <name evidence="9" type="ORF">ACH5RR_036363</name>
</gene>
<evidence type="ECO:0000256" key="5">
    <source>
        <dbReference type="SAM" id="Coils"/>
    </source>
</evidence>
<keyword evidence="5" id="KW-0175">Coiled coil</keyword>
<dbReference type="GO" id="GO:0016020">
    <property type="term" value="C:membrane"/>
    <property type="evidence" value="ECO:0007669"/>
    <property type="project" value="UniProtKB-SubCell"/>
</dbReference>
<keyword evidence="3 7" id="KW-1133">Transmembrane helix</keyword>
<accession>A0ABD2Y304</accession>
<dbReference type="InterPro" id="IPR039306">
    <property type="entry name" value="MYOB"/>
</dbReference>
<evidence type="ECO:0000256" key="4">
    <source>
        <dbReference type="ARBA" id="ARBA00023136"/>
    </source>
</evidence>
<dbReference type="PANTHER" id="PTHR31448">
    <property type="entry name" value="MYOSIN-BINDING PROTEIN 2"/>
    <property type="match status" value="1"/>
</dbReference>
<sequence length="950" mass="108318">MAANKFATMVHRNTNKITLILIYAVLEWTLIVLLLLNSLFSYLIIKFAEYFGLKPPCLWCSRVDHILEPARNKNMHRDLFCEAHAAEVSKLGYCSNHQKLVDSQDLCEDCLSSILEIRVKELGMVQRDDGDEVVVENGEVLLKCSCCDVELFSQKKYSSYVLIKNPSWDVLEYADEERNLITDVKHDDHVVEGRELEKNRSDFLADECGNGHACVNEDESQMLSEFSDGFIVMEEAEDCSISVPISELKEMEVDKAAKIEDFVGKMIMKDQSVQVSFGDDTPPEMLSQHLEFFFDYTGNRLVPIELIDSTTDEDQIMYPNKDEDQTNDNLQEANLETEVQGEEEVELVVENKSRELESETAISTQRIVEEPKYAVLESMEMEEDENSWVFQAVESHSVREVFEEFEVTAPCSETVDFQAMPVAEEEEKHSDFPPAFEDVPQMHVNETDAEVSIGTEIPDLDATDDVQLQDTISSYECTPEDPSTSSAISHSDAEHGVKDTLEQTIELQTLSVDLSELVINNQPSFCPDLNGIEEDKVPETPTSVDSLHNLHKKLLLLEKKDSGTEDSLDGSVISEFEGSDGVITSERLKTALKAERKALHVLYDELEEERSASAVAANQTMAMINRLQEEKAQMQMEALQYQRMMEEQSEYDQEALQLLNDLMIKREKEKQELEKELEIYRRKVLEYETREKMRMLRKSKDGSARSGFSSASCSNAEDSDGLSIDLNQEAKEDGSYYNHHECSNHNTPVDEVLNLEVSLADFEEERLSILEQLKVLEAKLVTLDNEEERHFEDVRPLEQLNEENGEHIKENGHVNGHAKGFLKEINGKYHYRMTPVKGKSLLPIFDAVSDENEDVELNGNLNGFNTNGMHDMEMINPEVEDKNMAIEEEVDHLYDRLQALEADREFLKHCISSLKKGDKGMDLLQEILQHLRDLRNVDLRVRNLSDGTIV</sequence>
<evidence type="ECO:0000256" key="3">
    <source>
        <dbReference type="ARBA" id="ARBA00022989"/>
    </source>
</evidence>
<feature type="region of interest" description="Disordered" evidence="6">
    <location>
        <begin position="476"/>
        <end position="496"/>
    </location>
</feature>
<evidence type="ECO:0000256" key="1">
    <source>
        <dbReference type="ARBA" id="ARBA00004167"/>
    </source>
</evidence>
<dbReference type="InterPro" id="IPR007656">
    <property type="entry name" value="GTD-bd"/>
</dbReference>
<feature type="transmembrane region" description="Helical" evidence="7">
    <location>
        <begin position="20"/>
        <end position="45"/>
    </location>
</feature>
<name>A0ABD2Y304_9GENT</name>
<dbReference type="EMBL" id="JBJUIK010000015">
    <property type="protein sequence ID" value="KAL3501914.1"/>
    <property type="molecule type" value="Genomic_DNA"/>
</dbReference>
<proteinExistence type="predicted"/>
<dbReference type="Pfam" id="PF04576">
    <property type="entry name" value="Zein-binding"/>
    <property type="match status" value="1"/>
</dbReference>
<feature type="coiled-coil region" evidence="5">
    <location>
        <begin position="589"/>
        <end position="690"/>
    </location>
</feature>
<organism evidence="9 10">
    <name type="scientific">Cinchona calisaya</name>
    <dbReference type="NCBI Taxonomy" id="153742"/>
    <lineage>
        <taxon>Eukaryota</taxon>
        <taxon>Viridiplantae</taxon>
        <taxon>Streptophyta</taxon>
        <taxon>Embryophyta</taxon>
        <taxon>Tracheophyta</taxon>
        <taxon>Spermatophyta</taxon>
        <taxon>Magnoliopsida</taxon>
        <taxon>eudicotyledons</taxon>
        <taxon>Gunneridae</taxon>
        <taxon>Pentapetalae</taxon>
        <taxon>asterids</taxon>
        <taxon>lamiids</taxon>
        <taxon>Gentianales</taxon>
        <taxon>Rubiaceae</taxon>
        <taxon>Cinchonoideae</taxon>
        <taxon>Cinchoneae</taxon>
        <taxon>Cinchona</taxon>
    </lineage>
</organism>
<dbReference type="PROSITE" id="PS51775">
    <property type="entry name" value="GTD_BINDING"/>
    <property type="match status" value="1"/>
</dbReference>
<evidence type="ECO:0000256" key="6">
    <source>
        <dbReference type="SAM" id="MobiDB-lite"/>
    </source>
</evidence>
<reference evidence="9 10" key="1">
    <citation type="submission" date="2024-11" db="EMBL/GenBank/DDBJ databases">
        <title>A near-complete genome assembly of Cinchona calisaya.</title>
        <authorList>
            <person name="Lian D.C."/>
            <person name="Zhao X.W."/>
            <person name="Wei L."/>
        </authorList>
    </citation>
    <scope>NUCLEOTIDE SEQUENCE [LARGE SCALE GENOMIC DNA]</scope>
    <source>
        <tissue evidence="9">Nenye</tissue>
    </source>
</reference>
<feature type="compositionally biased region" description="Low complexity" evidence="6">
    <location>
        <begin position="704"/>
        <end position="716"/>
    </location>
</feature>
<dbReference type="PANTHER" id="PTHR31448:SF3">
    <property type="entry name" value="MYOSIN-BINDING PROTEIN 2"/>
    <property type="match status" value="1"/>
</dbReference>
<keyword evidence="2 7" id="KW-0812">Transmembrane</keyword>
<keyword evidence="4 7" id="KW-0472">Membrane</keyword>
<evidence type="ECO:0000313" key="9">
    <source>
        <dbReference type="EMBL" id="KAL3501914.1"/>
    </source>
</evidence>
<dbReference type="GO" id="GO:0080115">
    <property type="term" value="F:myosin XI tail binding"/>
    <property type="evidence" value="ECO:0007669"/>
    <property type="project" value="UniProtKB-ARBA"/>
</dbReference>
<keyword evidence="10" id="KW-1185">Reference proteome</keyword>